<accession>A0A850QAJ3</accession>
<dbReference type="Pfam" id="PF01867">
    <property type="entry name" value="Cas_Cas1"/>
    <property type="match status" value="1"/>
</dbReference>
<dbReference type="PANTHER" id="PTHR34047:SF8">
    <property type="entry name" value="PROTEIN YKFC"/>
    <property type="match status" value="1"/>
</dbReference>
<dbReference type="InterPro" id="IPR002729">
    <property type="entry name" value="CRISPR-assoc_Cas1"/>
</dbReference>
<feature type="binding site" evidence="9">
    <location>
        <position position="552"/>
    </location>
    <ligand>
        <name>Mn(2+)</name>
        <dbReference type="ChEBI" id="CHEBI:29035"/>
    </ligand>
</feature>
<evidence type="ECO:0000256" key="2">
    <source>
        <dbReference type="ARBA" id="ARBA00022723"/>
    </source>
</evidence>
<evidence type="ECO:0000256" key="6">
    <source>
        <dbReference type="ARBA" id="ARBA00023118"/>
    </source>
</evidence>
<dbReference type="GO" id="GO:0046872">
    <property type="term" value="F:metal ion binding"/>
    <property type="evidence" value="ECO:0007669"/>
    <property type="project" value="UniProtKB-UniRule"/>
</dbReference>
<comment type="subunit">
    <text evidence="9">Homodimer, forms a heterotetramer with a Cas2 homodimer.</text>
</comment>
<comment type="similarity">
    <text evidence="9">Belongs to the CRISPR-associated endonuclease Cas1 family.</text>
</comment>
<keyword evidence="6 9" id="KW-0051">Antiviral defense</keyword>
<evidence type="ECO:0000256" key="5">
    <source>
        <dbReference type="ARBA" id="ARBA00022842"/>
    </source>
</evidence>
<dbReference type="EMBL" id="JABCJE010000003">
    <property type="protein sequence ID" value="NVO23309.1"/>
    <property type="molecule type" value="Genomic_DNA"/>
</dbReference>
<dbReference type="InterPro" id="IPR051083">
    <property type="entry name" value="GrpII_Intron_Splice-Mob/Def"/>
</dbReference>
<organism evidence="11 12">
    <name type="scientific">Donghicola mangrovi</name>
    <dbReference type="NCBI Taxonomy" id="2729614"/>
    <lineage>
        <taxon>Bacteria</taxon>
        <taxon>Pseudomonadati</taxon>
        <taxon>Pseudomonadota</taxon>
        <taxon>Alphaproteobacteria</taxon>
        <taxon>Rhodobacterales</taxon>
        <taxon>Roseobacteraceae</taxon>
        <taxon>Donghicola</taxon>
    </lineage>
</organism>
<dbReference type="InterPro" id="IPR043128">
    <property type="entry name" value="Rev_trsase/Diguanyl_cyclase"/>
</dbReference>
<keyword evidence="4 9" id="KW-0378">Hydrolase</keyword>
<dbReference type="InterPro" id="IPR042211">
    <property type="entry name" value="CRISPR-assoc_Cas1_N"/>
</dbReference>
<comment type="similarity">
    <text evidence="8">Belongs to the bacterial reverse transcriptase family.</text>
</comment>
<dbReference type="CDD" id="cd09634">
    <property type="entry name" value="Cas1_I-II-III"/>
    <property type="match status" value="1"/>
</dbReference>
<dbReference type="SUPFAM" id="SSF56672">
    <property type="entry name" value="DNA/RNA polymerases"/>
    <property type="match status" value="1"/>
</dbReference>
<feature type="binding site" evidence="9">
    <location>
        <position position="473"/>
    </location>
    <ligand>
        <name>Mn(2+)</name>
        <dbReference type="ChEBI" id="CHEBI:29035"/>
    </ligand>
</feature>
<dbReference type="Pfam" id="PF00078">
    <property type="entry name" value="RVT_1"/>
    <property type="match status" value="1"/>
</dbReference>
<dbReference type="Proteomes" id="UP000592216">
    <property type="component" value="Unassembled WGS sequence"/>
</dbReference>
<dbReference type="GO" id="GO:0051607">
    <property type="term" value="P:defense response to virus"/>
    <property type="evidence" value="ECO:0007669"/>
    <property type="project" value="UniProtKB-UniRule"/>
</dbReference>
<dbReference type="InterPro" id="IPR000477">
    <property type="entry name" value="RT_dom"/>
</dbReference>
<keyword evidence="7 9" id="KW-0238">DNA-binding</keyword>
<keyword evidence="9" id="KW-0464">Manganese</keyword>
<proteinExistence type="inferred from homology"/>
<evidence type="ECO:0000313" key="12">
    <source>
        <dbReference type="Proteomes" id="UP000592216"/>
    </source>
</evidence>
<dbReference type="EC" id="3.1.-.-" evidence="9"/>
<evidence type="ECO:0000256" key="1">
    <source>
        <dbReference type="ARBA" id="ARBA00022722"/>
    </source>
</evidence>
<keyword evidence="3 9" id="KW-0255">Endonuclease</keyword>
<dbReference type="AlphaFoldDB" id="A0A850QAJ3"/>
<protein>
    <recommendedName>
        <fullName evidence="9">CRISPR-associated endonuclease Cas1</fullName>
        <ecNumber evidence="9">3.1.-.-</ecNumber>
    </recommendedName>
</protein>
<dbReference type="NCBIfam" id="TIGR00287">
    <property type="entry name" value="cas1"/>
    <property type="match status" value="1"/>
</dbReference>
<reference evidence="11 12" key="1">
    <citation type="submission" date="2020-04" db="EMBL/GenBank/DDBJ databases">
        <title>Donghicola sp., a member of the Rhodobacteraceae family isolated from mangrove forest in Thailand.</title>
        <authorList>
            <person name="Charoenyingcharoen P."/>
            <person name="Yukphan P."/>
        </authorList>
    </citation>
    <scope>NUCLEOTIDE SEQUENCE [LARGE SCALE GENOMIC DNA]</scope>
    <source>
        <strain evidence="11 12">B5-SW-15</strain>
    </source>
</reference>
<dbReference type="Gene3D" id="3.100.10.20">
    <property type="entry name" value="CRISPR-associated endonuclease Cas1, N-terminal domain"/>
    <property type="match status" value="1"/>
</dbReference>
<dbReference type="InterPro" id="IPR042206">
    <property type="entry name" value="CRISPR-assoc_Cas1_C"/>
</dbReference>
<evidence type="ECO:0000313" key="11">
    <source>
        <dbReference type="EMBL" id="NVO23309.1"/>
    </source>
</evidence>
<comment type="caution">
    <text evidence="11">The sequence shown here is derived from an EMBL/GenBank/DDBJ whole genome shotgun (WGS) entry which is preliminary data.</text>
</comment>
<keyword evidence="5 9" id="KW-0460">Magnesium</keyword>
<dbReference type="RefSeq" id="WP_177157352.1">
    <property type="nucleotide sequence ID" value="NZ_JABCJE010000003.1"/>
</dbReference>
<dbReference type="GO" id="GO:0003677">
    <property type="term" value="F:DNA binding"/>
    <property type="evidence" value="ECO:0007669"/>
    <property type="project" value="UniProtKB-KW"/>
</dbReference>
<dbReference type="GO" id="GO:0016787">
    <property type="term" value="F:hydrolase activity"/>
    <property type="evidence" value="ECO:0007669"/>
    <property type="project" value="UniProtKB-KW"/>
</dbReference>
<name>A0A850QAJ3_9RHOB</name>
<comment type="cofactor">
    <cofactor evidence="9">
        <name>Mg(2+)</name>
        <dbReference type="ChEBI" id="CHEBI:18420"/>
    </cofactor>
    <cofactor evidence="9">
        <name>Mn(2+)</name>
        <dbReference type="ChEBI" id="CHEBI:29035"/>
    </cofactor>
</comment>
<evidence type="ECO:0000256" key="9">
    <source>
        <dbReference type="HAMAP-Rule" id="MF_01470"/>
    </source>
</evidence>
<gene>
    <name evidence="9 11" type="primary">cas1</name>
    <name evidence="11" type="ORF">HJ536_08070</name>
</gene>
<evidence type="ECO:0000256" key="8">
    <source>
        <dbReference type="ARBA" id="ARBA00034120"/>
    </source>
</evidence>
<sequence length="647" mass="72095">MRDLFSTLISDEQLVSAWGKVAENSGSPGGDGVTIQKFQRRLEQNIRLLQAQLRDGDYFPGPLRAVDIPKRDGGQRRLNIPCVRDRIAQTAVAQLLDPVLDPLFSPDSFAYRSGRSVDMAVRRVDALRRQGYGWVAESDIRRCFDSIPHEPLLARLSEVLRDHPGRDETLDLIALWLEHFGAEMDTPGVGLSQGSPIAPLLCNFYLDQFDDGLAEIGIRCVRFADDFVLLAKTEAQAHNALGHASGILREHGLELHGDKTRVVPFDEGMEFLGHLFIRSMVLRQVSDPDEDSGTLLKAAPPAVLPADDPQHDAEAYRVLYLTEDELVLDLRNLSFSVQREGHEVMAVHPEAVARVEVGPDATVTDRALRQALAAGVELAFVDGRGQTKGWLRAPEFDRAGLHLAQARLCLDPAFSLDMARRLVDLRLRNMRAQLHRLNRGSRDPQVIAATAALGRILRKLPDCGAVPELMGQEGAAAALYWPALGRLCAAVQGNFMRQRPALDPLNAAINYLTAMLERDIHSAILRAGLHPGFGLLHTPRDRHEACVYDLMEGFRAPLTEGVAVTLFNQSRLRDQMFDVCDDSVRIDREGIRALITGYERTVSRKLRSVHSRQQRTWRAIMLEEARAFGRHCSDPTKNPFKGQVLDY</sequence>
<evidence type="ECO:0000256" key="7">
    <source>
        <dbReference type="ARBA" id="ARBA00023125"/>
    </source>
</evidence>
<feature type="binding site" evidence="9">
    <location>
        <position position="537"/>
    </location>
    <ligand>
        <name>Mn(2+)</name>
        <dbReference type="ChEBI" id="CHEBI:29035"/>
    </ligand>
</feature>
<dbReference type="Gene3D" id="1.20.120.920">
    <property type="entry name" value="CRISPR-associated endonuclease Cas1, C-terminal domain"/>
    <property type="match status" value="1"/>
</dbReference>
<evidence type="ECO:0000259" key="10">
    <source>
        <dbReference type="PROSITE" id="PS50878"/>
    </source>
</evidence>
<evidence type="ECO:0000256" key="4">
    <source>
        <dbReference type="ARBA" id="ARBA00022801"/>
    </source>
</evidence>
<dbReference type="CDD" id="cd01651">
    <property type="entry name" value="RT_G2_intron"/>
    <property type="match status" value="1"/>
</dbReference>
<comment type="function">
    <text evidence="9">CRISPR (clustered regularly interspaced short palindromic repeat), is an adaptive immune system that provides protection against mobile genetic elements (viruses, transposable elements and conjugative plasmids). CRISPR clusters contain spacers, sequences complementary to antecedent mobile elements, and target invading nucleic acids. CRISPR clusters are transcribed and processed into CRISPR RNA (crRNA). Acts as a dsDNA endonuclease. Involved in the integration of spacer DNA into the CRISPR cassette.</text>
</comment>
<dbReference type="PROSITE" id="PS50878">
    <property type="entry name" value="RT_POL"/>
    <property type="match status" value="1"/>
</dbReference>
<dbReference type="GO" id="GO:0043571">
    <property type="term" value="P:maintenance of CRISPR repeat elements"/>
    <property type="evidence" value="ECO:0007669"/>
    <property type="project" value="UniProtKB-UniRule"/>
</dbReference>
<evidence type="ECO:0000256" key="3">
    <source>
        <dbReference type="ARBA" id="ARBA00022759"/>
    </source>
</evidence>
<dbReference type="InterPro" id="IPR043502">
    <property type="entry name" value="DNA/RNA_pol_sf"/>
</dbReference>
<dbReference type="Gene3D" id="3.30.70.270">
    <property type="match status" value="1"/>
</dbReference>
<feature type="domain" description="Reverse transcriptase" evidence="10">
    <location>
        <begin position="49"/>
        <end position="276"/>
    </location>
</feature>
<dbReference type="GO" id="GO:0004519">
    <property type="term" value="F:endonuclease activity"/>
    <property type="evidence" value="ECO:0007669"/>
    <property type="project" value="UniProtKB-UniRule"/>
</dbReference>
<dbReference type="HAMAP" id="MF_01470">
    <property type="entry name" value="Cas1"/>
    <property type="match status" value="1"/>
</dbReference>
<keyword evidence="2 9" id="KW-0479">Metal-binding</keyword>
<keyword evidence="1 9" id="KW-0540">Nuclease</keyword>
<dbReference type="PANTHER" id="PTHR34047">
    <property type="entry name" value="NUCLEAR INTRON MATURASE 1, MITOCHONDRIAL-RELATED"/>
    <property type="match status" value="1"/>
</dbReference>